<evidence type="ECO:0000256" key="6">
    <source>
        <dbReference type="SAM" id="Phobius"/>
    </source>
</evidence>
<feature type="transmembrane region" description="Helical" evidence="6">
    <location>
        <begin position="144"/>
        <end position="168"/>
    </location>
</feature>
<keyword evidence="8" id="KW-1185">Reference proteome</keyword>
<proteinExistence type="predicted"/>
<dbReference type="PIRSF" id="PIRSF006324">
    <property type="entry name" value="LeuE"/>
    <property type="match status" value="1"/>
</dbReference>
<gene>
    <name evidence="7" type="ORF">AXX12_18305</name>
</gene>
<dbReference type="PANTHER" id="PTHR30086:SF20">
    <property type="entry name" value="ARGININE EXPORTER PROTEIN ARGO-RELATED"/>
    <property type="match status" value="1"/>
</dbReference>
<feature type="transmembrane region" description="Helical" evidence="6">
    <location>
        <begin position="180"/>
        <end position="198"/>
    </location>
</feature>
<feature type="transmembrane region" description="Helical" evidence="6">
    <location>
        <begin position="56"/>
        <end position="77"/>
    </location>
</feature>
<organism evidence="7 8">
    <name type="scientific">Anaerosporomusa subterranea</name>
    <dbReference type="NCBI Taxonomy" id="1794912"/>
    <lineage>
        <taxon>Bacteria</taxon>
        <taxon>Bacillati</taxon>
        <taxon>Bacillota</taxon>
        <taxon>Negativicutes</taxon>
        <taxon>Acetonemataceae</taxon>
        <taxon>Anaerosporomusa</taxon>
    </lineage>
</organism>
<sequence>MIITPGANQLLVLQTGITIGHKAAIYNVIGVTSSMFIHAVISGLGISLIIMQSPALYNGIKLLGAGYIVYLGANSLVNAYRLHERKMVTSNGVANATEPVCESSSKSLTKGFTTNVLNIQTSFVFLSIFPQYMNQHNSVWAQSLFLTLVFILLLLLWYSVLIALISKARLYLLKPEIQKWIKAITGSLLVGFGMRMLFRH</sequence>
<evidence type="ECO:0000256" key="3">
    <source>
        <dbReference type="ARBA" id="ARBA00022692"/>
    </source>
</evidence>
<reference evidence="7 8" key="1">
    <citation type="submission" date="2016-02" db="EMBL/GenBank/DDBJ databases">
        <title>Anaerosporomusa subterraneum gen. nov., sp. nov., a spore-forming obligate anaerobe isolated from saprolite.</title>
        <authorList>
            <person name="Choi J.K."/>
            <person name="Shah M."/>
            <person name="Yee N."/>
        </authorList>
    </citation>
    <scope>NUCLEOTIDE SEQUENCE [LARGE SCALE GENOMIC DNA]</scope>
    <source>
        <strain evidence="7 8">RU4</strain>
    </source>
</reference>
<accession>A0A154BUH7</accession>
<keyword evidence="3 6" id="KW-0812">Transmembrane</keyword>
<evidence type="ECO:0000256" key="2">
    <source>
        <dbReference type="ARBA" id="ARBA00022475"/>
    </source>
</evidence>
<protein>
    <recommendedName>
        <fullName evidence="9">Lysine transporter LysE</fullName>
    </recommendedName>
</protein>
<feature type="transmembrane region" description="Helical" evidence="6">
    <location>
        <begin position="24"/>
        <end position="50"/>
    </location>
</feature>
<dbReference type="InterPro" id="IPR001123">
    <property type="entry name" value="LeuE-type"/>
</dbReference>
<dbReference type="STRING" id="1794912.AXX12_18305"/>
<dbReference type="OrthoDB" id="1683482at2"/>
<dbReference type="Pfam" id="PF01810">
    <property type="entry name" value="LysE"/>
    <property type="match status" value="1"/>
</dbReference>
<evidence type="ECO:0000256" key="1">
    <source>
        <dbReference type="ARBA" id="ARBA00004651"/>
    </source>
</evidence>
<dbReference type="GO" id="GO:0015171">
    <property type="term" value="F:amino acid transmembrane transporter activity"/>
    <property type="evidence" value="ECO:0007669"/>
    <property type="project" value="TreeGrafter"/>
</dbReference>
<dbReference type="GO" id="GO:0005886">
    <property type="term" value="C:plasma membrane"/>
    <property type="evidence" value="ECO:0007669"/>
    <property type="project" value="UniProtKB-SubCell"/>
</dbReference>
<keyword evidence="4 6" id="KW-1133">Transmembrane helix</keyword>
<dbReference type="PANTHER" id="PTHR30086">
    <property type="entry name" value="ARGININE EXPORTER PROTEIN ARGO"/>
    <property type="match status" value="1"/>
</dbReference>
<dbReference type="EMBL" id="LSGP01000012">
    <property type="protein sequence ID" value="KYZ77683.1"/>
    <property type="molecule type" value="Genomic_DNA"/>
</dbReference>
<evidence type="ECO:0000313" key="8">
    <source>
        <dbReference type="Proteomes" id="UP000076268"/>
    </source>
</evidence>
<dbReference type="AlphaFoldDB" id="A0A154BUH7"/>
<evidence type="ECO:0008006" key="9">
    <source>
        <dbReference type="Google" id="ProtNLM"/>
    </source>
</evidence>
<keyword evidence="2" id="KW-1003">Cell membrane</keyword>
<evidence type="ECO:0000256" key="5">
    <source>
        <dbReference type="ARBA" id="ARBA00023136"/>
    </source>
</evidence>
<keyword evidence="5 6" id="KW-0472">Membrane</keyword>
<name>A0A154BUH7_ANASB</name>
<comment type="subcellular location">
    <subcellularLocation>
        <location evidence="1">Cell membrane</location>
        <topology evidence="1">Multi-pass membrane protein</topology>
    </subcellularLocation>
</comment>
<evidence type="ECO:0000256" key="4">
    <source>
        <dbReference type="ARBA" id="ARBA00022989"/>
    </source>
</evidence>
<dbReference type="Proteomes" id="UP000076268">
    <property type="component" value="Unassembled WGS sequence"/>
</dbReference>
<comment type="caution">
    <text evidence="7">The sequence shown here is derived from an EMBL/GenBank/DDBJ whole genome shotgun (WGS) entry which is preliminary data.</text>
</comment>
<dbReference type="RefSeq" id="WP_066238247.1">
    <property type="nucleotide sequence ID" value="NZ_LSGP01000012.1"/>
</dbReference>
<evidence type="ECO:0000313" key="7">
    <source>
        <dbReference type="EMBL" id="KYZ77683.1"/>
    </source>
</evidence>